<dbReference type="CDD" id="cd16343">
    <property type="entry name" value="LMWPTP"/>
    <property type="match status" value="1"/>
</dbReference>
<protein>
    <recommendedName>
        <fullName evidence="2">protein-tyrosine-phosphatase</fullName>
        <ecNumber evidence="2">3.1.3.48</ecNumber>
    </recommendedName>
</protein>
<keyword evidence="9" id="KW-1185">Reference proteome</keyword>
<feature type="domain" description="Phosphotyrosine protein phosphatase I" evidence="7">
    <location>
        <begin position="1"/>
        <end position="130"/>
    </location>
</feature>
<dbReference type="AlphaFoldDB" id="A0A1L8RGE4"/>
<dbReference type="PRINTS" id="PR00719">
    <property type="entry name" value="LMWPTPASE"/>
</dbReference>
<dbReference type="SMART" id="SM00226">
    <property type="entry name" value="LMWPc"/>
    <property type="match status" value="1"/>
</dbReference>
<organism evidence="8 9">
    <name type="scientific">Enterococcus canis</name>
    <dbReference type="NCBI Taxonomy" id="214095"/>
    <lineage>
        <taxon>Bacteria</taxon>
        <taxon>Bacillati</taxon>
        <taxon>Bacillota</taxon>
        <taxon>Bacilli</taxon>
        <taxon>Lactobacillales</taxon>
        <taxon>Enterococcaceae</taxon>
        <taxon>Enterococcus</taxon>
    </lineage>
</organism>
<dbReference type="STRING" id="214095.RU97_GL001435"/>
<comment type="catalytic activity">
    <reaction evidence="5">
        <text>O-phospho-L-tyrosyl-[protein] + H2O = L-tyrosyl-[protein] + phosphate</text>
        <dbReference type="Rhea" id="RHEA:10684"/>
        <dbReference type="Rhea" id="RHEA-COMP:10136"/>
        <dbReference type="Rhea" id="RHEA-COMP:20101"/>
        <dbReference type="ChEBI" id="CHEBI:15377"/>
        <dbReference type="ChEBI" id="CHEBI:43474"/>
        <dbReference type="ChEBI" id="CHEBI:46858"/>
        <dbReference type="ChEBI" id="CHEBI:61978"/>
        <dbReference type="EC" id="3.1.3.48"/>
    </reaction>
</comment>
<dbReference type="InterPro" id="IPR036196">
    <property type="entry name" value="Ptyr_pPase_sf"/>
</dbReference>
<gene>
    <name evidence="8" type="ORF">RU97_GL001435</name>
</gene>
<dbReference type="GO" id="GO:0004725">
    <property type="term" value="F:protein tyrosine phosphatase activity"/>
    <property type="evidence" value="ECO:0007669"/>
    <property type="project" value="UniProtKB-EC"/>
</dbReference>
<dbReference type="InterPro" id="IPR050438">
    <property type="entry name" value="LMW_PTPase"/>
</dbReference>
<evidence type="ECO:0000256" key="3">
    <source>
        <dbReference type="ARBA" id="ARBA00022801"/>
    </source>
</evidence>
<dbReference type="EC" id="3.1.3.48" evidence="2"/>
<dbReference type="PANTHER" id="PTHR11717">
    <property type="entry name" value="LOW MOLECULAR WEIGHT PROTEIN TYROSINE PHOSPHATASE"/>
    <property type="match status" value="1"/>
</dbReference>
<keyword evidence="4" id="KW-0904">Protein phosphatase</keyword>
<dbReference type="Proteomes" id="UP000181884">
    <property type="component" value="Unassembled WGS sequence"/>
</dbReference>
<feature type="active site" description="Proton donor" evidence="6">
    <location>
        <position position="106"/>
    </location>
</feature>
<dbReference type="InterPro" id="IPR023485">
    <property type="entry name" value="Ptyr_pPase"/>
</dbReference>
<reference evidence="8 9" key="1">
    <citation type="submission" date="2014-12" db="EMBL/GenBank/DDBJ databases">
        <title>Draft genome sequences of 29 type strains of Enterococci.</title>
        <authorList>
            <person name="Zhong Z."/>
            <person name="Sun Z."/>
            <person name="Liu W."/>
            <person name="Zhang W."/>
            <person name="Zhang H."/>
        </authorList>
    </citation>
    <scope>NUCLEOTIDE SEQUENCE [LARGE SCALE GENOMIC DNA]</scope>
    <source>
        <strain evidence="8 9">DSM 17029</strain>
    </source>
</reference>
<evidence type="ECO:0000256" key="1">
    <source>
        <dbReference type="ARBA" id="ARBA00011063"/>
    </source>
</evidence>
<evidence type="ECO:0000259" key="7">
    <source>
        <dbReference type="SMART" id="SM00226"/>
    </source>
</evidence>
<evidence type="ECO:0000256" key="5">
    <source>
        <dbReference type="ARBA" id="ARBA00051722"/>
    </source>
</evidence>
<evidence type="ECO:0000313" key="8">
    <source>
        <dbReference type="EMBL" id="OJG18817.1"/>
    </source>
</evidence>
<evidence type="ECO:0000256" key="4">
    <source>
        <dbReference type="ARBA" id="ARBA00022912"/>
    </source>
</evidence>
<dbReference type="SUPFAM" id="SSF52788">
    <property type="entry name" value="Phosphotyrosine protein phosphatases I"/>
    <property type="match status" value="1"/>
</dbReference>
<proteinExistence type="inferred from homology"/>
<comment type="similarity">
    <text evidence="1">Belongs to the low molecular weight phosphotyrosine protein phosphatase family.</text>
</comment>
<evidence type="ECO:0000256" key="6">
    <source>
        <dbReference type="PIRSR" id="PIRSR617867-1"/>
    </source>
</evidence>
<name>A0A1L8RGE4_9ENTE</name>
<dbReference type="Gene3D" id="3.40.50.2300">
    <property type="match status" value="1"/>
</dbReference>
<dbReference type="InterPro" id="IPR017867">
    <property type="entry name" value="Tyr_phospatase_low_mol_wt"/>
</dbReference>
<evidence type="ECO:0000256" key="2">
    <source>
        <dbReference type="ARBA" id="ARBA00013064"/>
    </source>
</evidence>
<dbReference type="PANTHER" id="PTHR11717:SF7">
    <property type="entry name" value="LOW MOLECULAR WEIGHT PHOSPHOTYROSINE PROTEIN PHOSPHATASE"/>
    <property type="match status" value="1"/>
</dbReference>
<dbReference type="EMBL" id="JXKH01000003">
    <property type="protein sequence ID" value="OJG18817.1"/>
    <property type="molecule type" value="Genomic_DNA"/>
</dbReference>
<dbReference type="Pfam" id="PF01451">
    <property type="entry name" value="LMWPc"/>
    <property type="match status" value="1"/>
</dbReference>
<accession>A0A1L8RGE4</accession>
<sequence>MAEAVMRQKIQGVNLPVTVASAATSRWEVGNPPHTGTQKILAKYHVPLAPTKARQISREDFETADYIIGMDRSNVEDLLSIAPTDTAAKIYEFLAIVPDAPEGVPDPYYTGDFEETYRLVSLGTDYWLKKIQTELT</sequence>
<comment type="caution">
    <text evidence="8">The sequence shown here is derived from an EMBL/GenBank/DDBJ whole genome shotgun (WGS) entry which is preliminary data.</text>
</comment>
<evidence type="ECO:0000313" key="9">
    <source>
        <dbReference type="Proteomes" id="UP000181884"/>
    </source>
</evidence>
<keyword evidence="3" id="KW-0378">Hydrolase</keyword>